<evidence type="ECO:0000313" key="1">
    <source>
        <dbReference type="EMBL" id="EJX03636.1"/>
    </source>
</evidence>
<name>J9CTU9_9ZZZZ</name>
<sequence length="23" mass="2667">ISVEAAEHHAPTWFERDVVAHQH</sequence>
<gene>
    <name evidence="1" type="ORF">EVA_08260</name>
</gene>
<protein>
    <submittedName>
        <fullName evidence="1">Uncharacterized protein</fullName>
    </submittedName>
</protein>
<accession>J9CTU9</accession>
<feature type="non-terminal residue" evidence="1">
    <location>
        <position position="1"/>
    </location>
</feature>
<reference evidence="1" key="1">
    <citation type="journal article" date="2012" name="PLoS ONE">
        <title>Gene sets for utilization of primary and secondary nutrition supplies in the distal gut of endangered iberian lynx.</title>
        <authorList>
            <person name="Alcaide M."/>
            <person name="Messina E."/>
            <person name="Richter M."/>
            <person name="Bargiela R."/>
            <person name="Peplies J."/>
            <person name="Huws S.A."/>
            <person name="Newbold C.J."/>
            <person name="Golyshin P.N."/>
            <person name="Simon M.A."/>
            <person name="Lopez G."/>
            <person name="Yakimov M.M."/>
            <person name="Ferrer M."/>
        </authorList>
    </citation>
    <scope>NUCLEOTIDE SEQUENCE</scope>
</reference>
<proteinExistence type="predicted"/>
<comment type="caution">
    <text evidence="1">The sequence shown here is derived from an EMBL/GenBank/DDBJ whole genome shotgun (WGS) entry which is preliminary data.</text>
</comment>
<dbReference type="AlphaFoldDB" id="J9CTU9"/>
<dbReference type="EMBL" id="AMCI01002098">
    <property type="protein sequence ID" value="EJX03636.1"/>
    <property type="molecule type" value="Genomic_DNA"/>
</dbReference>
<organism evidence="1">
    <name type="scientific">gut metagenome</name>
    <dbReference type="NCBI Taxonomy" id="749906"/>
    <lineage>
        <taxon>unclassified sequences</taxon>
        <taxon>metagenomes</taxon>
        <taxon>organismal metagenomes</taxon>
    </lineage>
</organism>